<dbReference type="Proteomes" id="UP001519342">
    <property type="component" value="Unassembled WGS sequence"/>
</dbReference>
<evidence type="ECO:0000259" key="1">
    <source>
        <dbReference type="Pfam" id="PF04069"/>
    </source>
</evidence>
<proteinExistence type="predicted"/>
<dbReference type="Gene3D" id="3.40.190.120">
    <property type="entry name" value="Osmoprotection protein (prox), domain 2"/>
    <property type="match status" value="1"/>
</dbReference>
<dbReference type="Pfam" id="PF04069">
    <property type="entry name" value="OpuAC"/>
    <property type="match status" value="1"/>
</dbReference>
<dbReference type="Gene3D" id="3.40.190.10">
    <property type="entry name" value="Periplasmic binding protein-like II"/>
    <property type="match status" value="1"/>
</dbReference>
<evidence type="ECO:0000313" key="3">
    <source>
        <dbReference type="Proteomes" id="UP001519342"/>
    </source>
</evidence>
<gene>
    <name evidence="2" type="ORF">J2Z76_000964</name>
</gene>
<name>A0ABS4GC59_9FIRM</name>
<feature type="domain" description="ABC-type glycine betaine transport system substrate-binding" evidence="1">
    <location>
        <begin position="30"/>
        <end position="293"/>
    </location>
</feature>
<accession>A0ABS4GC59</accession>
<dbReference type="PROSITE" id="PS51257">
    <property type="entry name" value="PROKAR_LIPOPROTEIN"/>
    <property type="match status" value="1"/>
</dbReference>
<sequence>MKIKLSRIIIVLMLVVSLSMIFTGCGEKKVVRVASQNVNETIVLAHMAKILIQDSTGLDATVNTEFNGSSVLHQAMLNKEIDIYPTWTGTQLTGVLRYEGPNLSTEETYKRVTEGFKEKFDMTWGEPLGFNNTYIFTVTKETADEHNLKKASDLASVAEDWLLAGDTNFDTRADAYPGWSKTYGINFKKVLPMQYGLMYTALSTGEVQAAVAYSTDSRIAKMNLVTLEDDKHFFPDYSGAYVLSDEFLKEYPKALEAVNKLGGMIDTAQMTALNLRYDNGEDPEKIASEFLKEKGLIK</sequence>
<dbReference type="EMBL" id="JAGGKS010000002">
    <property type="protein sequence ID" value="MBP1925107.1"/>
    <property type="molecule type" value="Genomic_DNA"/>
</dbReference>
<protein>
    <submittedName>
        <fullName evidence="2">Glycine betaine/choline ABC-type transport system substrate-binding protein</fullName>
    </submittedName>
</protein>
<dbReference type="SUPFAM" id="SSF53850">
    <property type="entry name" value="Periplasmic binding protein-like II"/>
    <property type="match status" value="1"/>
</dbReference>
<dbReference type="InterPro" id="IPR007210">
    <property type="entry name" value="ABC_Gly_betaine_transp_sub-bd"/>
</dbReference>
<reference evidence="2 3" key="1">
    <citation type="submission" date="2021-03" db="EMBL/GenBank/DDBJ databases">
        <title>Genomic Encyclopedia of Type Strains, Phase IV (KMG-IV): sequencing the most valuable type-strain genomes for metagenomic binning, comparative biology and taxonomic classification.</title>
        <authorList>
            <person name="Goeker M."/>
        </authorList>
    </citation>
    <scope>NUCLEOTIDE SEQUENCE [LARGE SCALE GENOMIC DNA]</scope>
    <source>
        <strain evidence="2 3">DSM 24004</strain>
    </source>
</reference>
<organism evidence="2 3">
    <name type="scientific">Sedimentibacter acidaminivorans</name>
    <dbReference type="NCBI Taxonomy" id="913099"/>
    <lineage>
        <taxon>Bacteria</taxon>
        <taxon>Bacillati</taxon>
        <taxon>Bacillota</taxon>
        <taxon>Tissierellia</taxon>
        <taxon>Sedimentibacter</taxon>
    </lineage>
</organism>
<keyword evidence="3" id="KW-1185">Reference proteome</keyword>
<comment type="caution">
    <text evidence="2">The sequence shown here is derived from an EMBL/GenBank/DDBJ whole genome shotgun (WGS) entry which is preliminary data.</text>
</comment>
<evidence type="ECO:0000313" key="2">
    <source>
        <dbReference type="EMBL" id="MBP1925107.1"/>
    </source>
</evidence>
<dbReference type="RefSeq" id="WP_209510853.1">
    <property type="nucleotide sequence ID" value="NZ_JAGGKS010000002.1"/>
</dbReference>